<dbReference type="Pfam" id="PF00656">
    <property type="entry name" value="Peptidase_C14"/>
    <property type="match status" value="1"/>
</dbReference>
<dbReference type="PROSITE" id="PS50208">
    <property type="entry name" value="CASPASE_P20"/>
    <property type="match status" value="1"/>
</dbReference>
<keyword evidence="3" id="KW-0053">Apoptosis</keyword>
<name>A0A4Z2E978_9TELE</name>
<evidence type="ECO:0000256" key="4">
    <source>
        <dbReference type="ARBA" id="ARBA00022801"/>
    </source>
</evidence>
<keyword evidence="2" id="KW-0645">Protease</keyword>
<dbReference type="InterPro" id="IPR029030">
    <property type="entry name" value="Caspase-like_dom_sf"/>
</dbReference>
<dbReference type="PANTHER" id="PTHR48169">
    <property type="entry name" value="DED DOMAIN-CONTAINING PROTEIN"/>
    <property type="match status" value="1"/>
</dbReference>
<dbReference type="SUPFAM" id="SSF52129">
    <property type="entry name" value="Caspase-like"/>
    <property type="match status" value="1"/>
</dbReference>
<evidence type="ECO:0000256" key="5">
    <source>
        <dbReference type="ARBA" id="ARBA00022807"/>
    </source>
</evidence>
<dbReference type="InterPro" id="IPR015917">
    <property type="entry name" value="Pept_C14A"/>
</dbReference>
<keyword evidence="11" id="KW-1185">Reference proteome</keyword>
<dbReference type="InterPro" id="IPR002138">
    <property type="entry name" value="Pept_C14_p10"/>
</dbReference>
<dbReference type="PROSITE" id="PS01122">
    <property type="entry name" value="CASPASE_CYS"/>
    <property type="match status" value="1"/>
</dbReference>
<dbReference type="SMART" id="SM00115">
    <property type="entry name" value="CASc"/>
    <property type="match status" value="1"/>
</dbReference>
<evidence type="ECO:0000256" key="7">
    <source>
        <dbReference type="RuleBase" id="RU003971"/>
    </source>
</evidence>
<dbReference type="InterPro" id="IPR011600">
    <property type="entry name" value="Pept_C14_caspase"/>
</dbReference>
<comment type="similarity">
    <text evidence="1 7">Belongs to the peptidase C14A family.</text>
</comment>
<dbReference type="EMBL" id="SRLO01012754">
    <property type="protein sequence ID" value="TNN25368.1"/>
    <property type="molecule type" value="Genomic_DNA"/>
</dbReference>
<protein>
    <submittedName>
        <fullName evidence="10">Caspase-8</fullName>
    </submittedName>
</protein>
<dbReference type="AlphaFoldDB" id="A0A4Z2E978"/>
<keyword evidence="4" id="KW-0378">Hydrolase</keyword>
<dbReference type="GO" id="GO:0006915">
    <property type="term" value="P:apoptotic process"/>
    <property type="evidence" value="ECO:0007669"/>
    <property type="project" value="UniProtKB-KW"/>
</dbReference>
<evidence type="ECO:0000256" key="3">
    <source>
        <dbReference type="ARBA" id="ARBA00022703"/>
    </source>
</evidence>
<dbReference type="Gene3D" id="3.40.50.1460">
    <property type="match status" value="1"/>
</dbReference>
<evidence type="ECO:0000313" key="10">
    <source>
        <dbReference type="EMBL" id="TNN25368.1"/>
    </source>
</evidence>
<dbReference type="PRINTS" id="PR00376">
    <property type="entry name" value="IL1BCENZYME"/>
</dbReference>
<feature type="domain" description="Caspase family p20" evidence="9">
    <location>
        <begin position="16"/>
        <end position="112"/>
    </location>
</feature>
<dbReference type="Proteomes" id="UP000314294">
    <property type="component" value="Unassembled WGS sequence"/>
</dbReference>
<comment type="caution">
    <text evidence="10">The sequence shown here is derived from an EMBL/GenBank/DDBJ whole genome shotgun (WGS) entry which is preliminary data.</text>
</comment>
<accession>A0A4Z2E978</accession>
<feature type="domain" description="Caspase family p10" evidence="8">
    <location>
        <begin position="132"/>
        <end position="172"/>
    </location>
</feature>
<dbReference type="GO" id="GO:0043067">
    <property type="term" value="P:regulation of programmed cell death"/>
    <property type="evidence" value="ECO:0007669"/>
    <property type="project" value="UniProtKB-ARBA"/>
</dbReference>
<dbReference type="GO" id="GO:0006508">
    <property type="term" value="P:proteolysis"/>
    <property type="evidence" value="ECO:0007669"/>
    <property type="project" value="UniProtKB-KW"/>
</dbReference>
<dbReference type="PANTHER" id="PTHR48169:SF7">
    <property type="entry name" value="CASPASE 10"/>
    <property type="match status" value="1"/>
</dbReference>
<dbReference type="InterPro" id="IPR033139">
    <property type="entry name" value="Caspase_cys_AS"/>
</dbReference>
<evidence type="ECO:0000259" key="8">
    <source>
        <dbReference type="PROSITE" id="PS50207"/>
    </source>
</evidence>
<gene>
    <name evidence="10" type="primary">Casp8_0</name>
    <name evidence="10" type="ORF">EYF80_064504</name>
</gene>
<dbReference type="PROSITE" id="PS01121">
    <property type="entry name" value="CASPASE_HIS"/>
    <property type="match status" value="1"/>
</dbReference>
<reference evidence="10 11" key="1">
    <citation type="submission" date="2019-03" db="EMBL/GenBank/DDBJ databases">
        <title>First draft genome of Liparis tanakae, snailfish: a comprehensive survey of snailfish specific genes.</title>
        <authorList>
            <person name="Kim W."/>
            <person name="Song I."/>
            <person name="Jeong J.-H."/>
            <person name="Kim D."/>
            <person name="Kim S."/>
            <person name="Ryu S."/>
            <person name="Song J.Y."/>
            <person name="Lee S.K."/>
        </authorList>
    </citation>
    <scope>NUCLEOTIDE SEQUENCE [LARGE SCALE GENOMIC DNA]</scope>
    <source>
        <tissue evidence="10">Muscle</tissue>
    </source>
</reference>
<dbReference type="InterPro" id="IPR001309">
    <property type="entry name" value="Pept_C14_p20"/>
</dbReference>
<dbReference type="InterPro" id="IPR016129">
    <property type="entry name" value="Caspase_his_AS"/>
</dbReference>
<dbReference type="OrthoDB" id="6114029at2759"/>
<keyword evidence="6" id="KW-0865">Zymogen</keyword>
<keyword evidence="5" id="KW-0788">Thiol protease</keyword>
<evidence type="ECO:0000313" key="11">
    <source>
        <dbReference type="Proteomes" id="UP000314294"/>
    </source>
</evidence>
<dbReference type="GO" id="GO:0051604">
    <property type="term" value="P:protein maturation"/>
    <property type="evidence" value="ECO:0007669"/>
    <property type="project" value="UniProtKB-ARBA"/>
</dbReference>
<organism evidence="10 11">
    <name type="scientific">Liparis tanakae</name>
    <name type="common">Tanaka's snailfish</name>
    <dbReference type="NCBI Taxonomy" id="230148"/>
    <lineage>
        <taxon>Eukaryota</taxon>
        <taxon>Metazoa</taxon>
        <taxon>Chordata</taxon>
        <taxon>Craniata</taxon>
        <taxon>Vertebrata</taxon>
        <taxon>Euteleostomi</taxon>
        <taxon>Actinopterygii</taxon>
        <taxon>Neopterygii</taxon>
        <taxon>Teleostei</taxon>
        <taxon>Neoteleostei</taxon>
        <taxon>Acanthomorphata</taxon>
        <taxon>Eupercaria</taxon>
        <taxon>Perciformes</taxon>
        <taxon>Cottioidei</taxon>
        <taxon>Cottales</taxon>
        <taxon>Liparidae</taxon>
        <taxon>Liparis</taxon>
    </lineage>
</organism>
<proteinExistence type="inferred from homology"/>
<evidence type="ECO:0000256" key="1">
    <source>
        <dbReference type="ARBA" id="ARBA00010134"/>
    </source>
</evidence>
<evidence type="ECO:0000259" key="9">
    <source>
        <dbReference type="PROSITE" id="PS50208"/>
    </source>
</evidence>
<dbReference type="GO" id="GO:0004197">
    <property type="term" value="F:cysteine-type endopeptidase activity"/>
    <property type="evidence" value="ECO:0007669"/>
    <property type="project" value="InterPro"/>
</dbReference>
<sequence>MSGLNTDASLCASSEESLRIVFEWLGFAVEIKKDCTSAEMRSVFRELGSRNHGPMDCVVCCVLSHGKEGCVYGVDNSPVAIKDLQEPFNGLNCASLVDKPKLFFIQACRGTGRQRAVPIGAGGPARSDDSIVADSIPSDADFLMAMATVPDCVSWRDERSGSWFIQSVCQNLLQMVPRLVKQNIRYCWMMRLLF</sequence>
<evidence type="ECO:0000256" key="6">
    <source>
        <dbReference type="ARBA" id="ARBA00023145"/>
    </source>
</evidence>
<dbReference type="GO" id="GO:0005737">
    <property type="term" value="C:cytoplasm"/>
    <property type="evidence" value="ECO:0007669"/>
    <property type="project" value="UniProtKB-ARBA"/>
</dbReference>
<dbReference type="PROSITE" id="PS50207">
    <property type="entry name" value="CASPASE_P10"/>
    <property type="match status" value="1"/>
</dbReference>
<evidence type="ECO:0000256" key="2">
    <source>
        <dbReference type="ARBA" id="ARBA00022670"/>
    </source>
</evidence>